<sequence length="38" mass="4472">MKHSKCSNGYNLILDVRYVKSELFGNLNKIIDVFSIRR</sequence>
<accession>A0A0F3NEN7</accession>
<dbReference type="PATRIC" id="fig|1359167.3.peg.311"/>
<dbReference type="EMBL" id="LANU01000002">
    <property type="protein sequence ID" value="KJV65384.1"/>
    <property type="molecule type" value="Genomic_DNA"/>
</dbReference>
<protein>
    <submittedName>
        <fullName evidence="1">Uncharacterized protein</fullName>
    </submittedName>
</protein>
<dbReference type="AlphaFoldDB" id="A0A0F3NEN7"/>
<evidence type="ECO:0000313" key="2">
    <source>
        <dbReference type="Proteomes" id="UP000033546"/>
    </source>
</evidence>
<name>A0A0F3NEN7_9RICK</name>
<gene>
    <name evidence="1" type="ORF">EMUCRT_0324</name>
</gene>
<proteinExistence type="predicted"/>
<comment type="caution">
    <text evidence="1">The sequence shown here is derived from an EMBL/GenBank/DDBJ whole genome shotgun (WGS) entry which is preliminary data.</text>
</comment>
<evidence type="ECO:0000313" key="1">
    <source>
        <dbReference type="EMBL" id="KJV65384.1"/>
    </source>
</evidence>
<reference evidence="1 2" key="1">
    <citation type="submission" date="2015-02" db="EMBL/GenBank/DDBJ databases">
        <title>Genome Sequencing of Rickettsiales.</title>
        <authorList>
            <person name="Daugherty S.C."/>
            <person name="Su Q."/>
            <person name="Abolude K."/>
            <person name="Beier-Sexton M."/>
            <person name="Carlyon J.A."/>
            <person name="Carter R."/>
            <person name="Day N.P."/>
            <person name="Dumler S.J."/>
            <person name="Dyachenko V."/>
            <person name="Godinez A."/>
            <person name="Kurtti T.J."/>
            <person name="Lichay M."/>
            <person name="Mullins K.E."/>
            <person name="Ott S."/>
            <person name="Pappas-Brown V."/>
            <person name="Paris D.H."/>
            <person name="Patel P."/>
            <person name="Richards A.L."/>
            <person name="Sadzewicz L."/>
            <person name="Sears K."/>
            <person name="Seidman D."/>
            <person name="Sengamalay N."/>
            <person name="Stenos J."/>
            <person name="Tallon L.J."/>
            <person name="Vincent G."/>
            <person name="Fraser C.M."/>
            <person name="Munderloh U."/>
            <person name="Dunning-Hotopp J.C."/>
        </authorList>
    </citation>
    <scope>NUCLEOTIDE SEQUENCE [LARGE SCALE GENOMIC DNA]</scope>
    <source>
        <strain evidence="1 2">EmCRT</strain>
    </source>
</reference>
<organism evidence="1 2">
    <name type="scientific">Ehrlichia cf. muris str. EmCRT</name>
    <dbReference type="NCBI Taxonomy" id="1359167"/>
    <lineage>
        <taxon>Bacteria</taxon>
        <taxon>Pseudomonadati</taxon>
        <taxon>Pseudomonadota</taxon>
        <taxon>Alphaproteobacteria</taxon>
        <taxon>Rickettsiales</taxon>
        <taxon>Anaplasmataceae</taxon>
        <taxon>Ehrlichia</taxon>
    </lineage>
</organism>
<dbReference type="Proteomes" id="UP000033546">
    <property type="component" value="Unassembled WGS sequence"/>
</dbReference>